<evidence type="ECO:0000313" key="8">
    <source>
        <dbReference type="Proteomes" id="UP000020077"/>
    </source>
</evidence>
<gene>
    <name evidence="7" type="primary">iorA</name>
    <name evidence="7" type="ORF">AW09_004544</name>
</gene>
<dbReference type="InterPro" id="IPR006058">
    <property type="entry name" value="2Fe2S_fd_BS"/>
</dbReference>
<evidence type="ECO:0000256" key="4">
    <source>
        <dbReference type="ARBA" id="ARBA00023004"/>
    </source>
</evidence>
<evidence type="ECO:0000256" key="3">
    <source>
        <dbReference type="ARBA" id="ARBA00023002"/>
    </source>
</evidence>
<comment type="caution">
    <text evidence="7">The sequence shown here is derived from an EMBL/GenBank/DDBJ whole genome shotgun (WGS) entry which is preliminary data.</text>
</comment>
<dbReference type="InterPro" id="IPR036010">
    <property type="entry name" value="2Fe-2S_ferredoxin-like_sf"/>
</dbReference>
<dbReference type="InterPro" id="IPR002888">
    <property type="entry name" value="2Fe-2S-bd"/>
</dbReference>
<keyword evidence="3 7" id="KW-0560">Oxidoreductase</keyword>
<dbReference type="Pfam" id="PF01799">
    <property type="entry name" value="Fer2_2"/>
    <property type="match status" value="1"/>
</dbReference>
<organism evidence="7 8">
    <name type="scientific">Candidatus Accumulibacter phosphatis</name>
    <dbReference type="NCBI Taxonomy" id="327160"/>
    <lineage>
        <taxon>Bacteria</taxon>
        <taxon>Pseudomonadati</taxon>
        <taxon>Pseudomonadota</taxon>
        <taxon>Betaproteobacteria</taxon>
        <taxon>Candidatus Accumulibacter</taxon>
    </lineage>
</organism>
<dbReference type="Gene3D" id="1.10.150.120">
    <property type="entry name" value="[2Fe-2S]-binding domain"/>
    <property type="match status" value="1"/>
</dbReference>
<dbReference type="GO" id="GO:0046872">
    <property type="term" value="F:metal ion binding"/>
    <property type="evidence" value="ECO:0007669"/>
    <property type="project" value="UniProtKB-KW"/>
</dbReference>
<dbReference type="GO" id="GO:0047121">
    <property type="term" value="F:isoquinoline 1-oxidoreductase activity"/>
    <property type="evidence" value="ECO:0007669"/>
    <property type="project" value="UniProtKB-EC"/>
</dbReference>
<evidence type="ECO:0000259" key="6">
    <source>
        <dbReference type="PROSITE" id="PS51085"/>
    </source>
</evidence>
<dbReference type="SUPFAM" id="SSF54292">
    <property type="entry name" value="2Fe-2S ferredoxin-like"/>
    <property type="match status" value="1"/>
</dbReference>
<evidence type="ECO:0000256" key="1">
    <source>
        <dbReference type="ARBA" id="ARBA00022714"/>
    </source>
</evidence>
<protein>
    <submittedName>
        <fullName evidence="7">Isoquinoline 1-oxidoreductase subunit alpha</fullName>
        <ecNumber evidence="7">1.3.99.16</ecNumber>
    </submittedName>
</protein>
<dbReference type="PROSITE" id="PS00197">
    <property type="entry name" value="2FE2S_FER_1"/>
    <property type="match status" value="1"/>
</dbReference>
<keyword evidence="4" id="KW-0408">Iron</keyword>
<dbReference type="InterPro" id="IPR001041">
    <property type="entry name" value="2Fe-2S_ferredoxin-type"/>
</dbReference>
<keyword evidence="5" id="KW-0411">Iron-sulfur</keyword>
<dbReference type="AlphaFoldDB" id="A0A084Y6M5"/>
<dbReference type="PANTHER" id="PTHR44379:SF2">
    <property type="entry name" value="BLR6218 PROTEIN"/>
    <property type="match status" value="1"/>
</dbReference>
<dbReference type="CDD" id="cd00207">
    <property type="entry name" value="fer2"/>
    <property type="match status" value="1"/>
</dbReference>
<dbReference type="Pfam" id="PF00111">
    <property type="entry name" value="Fer2"/>
    <property type="match status" value="1"/>
</dbReference>
<keyword evidence="1" id="KW-0001">2Fe-2S</keyword>
<dbReference type="EMBL" id="JDVG02000711">
    <property type="protein sequence ID" value="KFB70369.1"/>
    <property type="molecule type" value="Genomic_DNA"/>
</dbReference>
<dbReference type="EC" id="1.3.99.16" evidence="7"/>
<dbReference type="FunFam" id="3.10.20.30:FF:000020">
    <property type="entry name" value="Xanthine dehydrogenase iron-sulfur subunit"/>
    <property type="match status" value="1"/>
</dbReference>
<proteinExistence type="predicted"/>
<dbReference type="InterPro" id="IPR012675">
    <property type="entry name" value="Beta-grasp_dom_sf"/>
</dbReference>
<reference evidence="7 8" key="1">
    <citation type="submission" date="2014-02" db="EMBL/GenBank/DDBJ databases">
        <title>Expanding our view of genomic diversity in Candidatus Accumulibacter clades.</title>
        <authorList>
            <person name="Skennerton C.T."/>
            <person name="Barr J.J."/>
            <person name="Slater F.R."/>
            <person name="Bond P.L."/>
            <person name="Tyson G.W."/>
        </authorList>
    </citation>
    <scope>NUCLEOTIDE SEQUENCE [LARGE SCALE GENOMIC DNA]</scope>
    <source>
        <strain evidence="8">BA-91</strain>
    </source>
</reference>
<dbReference type="Proteomes" id="UP000020077">
    <property type="component" value="Unassembled WGS sequence"/>
</dbReference>
<dbReference type="PANTHER" id="PTHR44379">
    <property type="entry name" value="OXIDOREDUCTASE WITH IRON-SULFUR SUBUNIT"/>
    <property type="match status" value="1"/>
</dbReference>
<sequence length="195" mass="21065">MPAFCPRRARQAQGLNELAGLDHRRGQGVDTCAVYFNPLQESLMLQIKVNGQPRQVDVAPDTPLLWVLRDTLQLTGTKYACGQALCGACVVHVDGVPARACLTPVSAVAGREITTIEAAHQSRVGRAVQAAWRKLDVVQCGYCQSGQIMSAIALLGRQRKPTDSDIDDALSANLCRCATYQRIRAAIHEAARSLA</sequence>
<dbReference type="Gene3D" id="3.10.20.30">
    <property type="match status" value="1"/>
</dbReference>
<evidence type="ECO:0000256" key="5">
    <source>
        <dbReference type="ARBA" id="ARBA00023014"/>
    </source>
</evidence>
<dbReference type="SUPFAM" id="SSF47741">
    <property type="entry name" value="CO dehydrogenase ISP C-domain like"/>
    <property type="match status" value="1"/>
</dbReference>
<name>A0A084Y6M5_9PROT</name>
<dbReference type="InterPro" id="IPR051452">
    <property type="entry name" value="Diverse_Oxidoreductases"/>
</dbReference>
<accession>A0A084Y6M5</accession>
<feature type="domain" description="2Fe-2S ferredoxin-type" evidence="6">
    <location>
        <begin position="43"/>
        <end position="119"/>
    </location>
</feature>
<dbReference type="PROSITE" id="PS51085">
    <property type="entry name" value="2FE2S_FER_2"/>
    <property type="match status" value="1"/>
</dbReference>
<evidence type="ECO:0000313" key="7">
    <source>
        <dbReference type="EMBL" id="KFB70369.1"/>
    </source>
</evidence>
<keyword evidence="2" id="KW-0479">Metal-binding</keyword>
<dbReference type="GO" id="GO:0051537">
    <property type="term" value="F:2 iron, 2 sulfur cluster binding"/>
    <property type="evidence" value="ECO:0007669"/>
    <property type="project" value="UniProtKB-KW"/>
</dbReference>
<evidence type="ECO:0000256" key="2">
    <source>
        <dbReference type="ARBA" id="ARBA00022723"/>
    </source>
</evidence>
<dbReference type="InterPro" id="IPR036884">
    <property type="entry name" value="2Fe-2S-bd_dom_sf"/>
</dbReference>